<dbReference type="OrthoDB" id="1495383at2"/>
<dbReference type="AlphaFoldDB" id="A0A1H5WUW2"/>
<sequence length="266" mass="31041">MSDLRLEDDKDLVNSILIYSVIKSLMDENLILFLGLLITPSGLFSPTRSLDRKLLNYLFLENKIYKYKPIYDLVCNDESEIFQYAGSVNISLPDEVDSYTEYANFLSHKISSYNFKENSGSLMDLLVDIAVHDCLQFLEFSSDKYKLEIYTGRKTELIIREAFLYYNTGQVISLLWSSIKIILARIRVGDYKRNLSRNAVIEIFEHLLFRAKNEGWTVTRYKRPFNIPQCRISQVLFEDVLNVDDDGYGFSLGWYEQQICEKSLKV</sequence>
<gene>
    <name evidence="1" type="ORF">SAMN05444390_1011169</name>
</gene>
<dbReference type="Proteomes" id="UP000236745">
    <property type="component" value="Unassembled WGS sequence"/>
</dbReference>
<dbReference type="EMBL" id="FNVQ01000001">
    <property type="protein sequence ID" value="SEG03103.1"/>
    <property type="molecule type" value="Genomic_DNA"/>
</dbReference>
<evidence type="ECO:0000313" key="2">
    <source>
        <dbReference type="Proteomes" id="UP000236745"/>
    </source>
</evidence>
<proteinExistence type="predicted"/>
<keyword evidence="2" id="KW-1185">Reference proteome</keyword>
<organism evidence="1 2">
    <name type="scientific">Marinobacterium lutimaris</name>
    <dbReference type="NCBI Taxonomy" id="568106"/>
    <lineage>
        <taxon>Bacteria</taxon>
        <taxon>Pseudomonadati</taxon>
        <taxon>Pseudomonadota</taxon>
        <taxon>Gammaproteobacteria</taxon>
        <taxon>Oceanospirillales</taxon>
        <taxon>Oceanospirillaceae</taxon>
        <taxon>Marinobacterium</taxon>
    </lineage>
</organism>
<accession>A0A1H5WUW2</accession>
<reference evidence="1 2" key="1">
    <citation type="submission" date="2016-10" db="EMBL/GenBank/DDBJ databases">
        <authorList>
            <person name="de Groot N.N."/>
        </authorList>
    </citation>
    <scope>NUCLEOTIDE SEQUENCE [LARGE SCALE GENOMIC DNA]</scope>
    <source>
        <strain evidence="1 2">DSM 22012</strain>
    </source>
</reference>
<evidence type="ECO:0000313" key="1">
    <source>
        <dbReference type="EMBL" id="SEG03103.1"/>
    </source>
</evidence>
<protein>
    <submittedName>
        <fullName evidence="1">Uncharacterized protein</fullName>
    </submittedName>
</protein>
<name>A0A1H5WUW2_9GAMM</name>
<dbReference type="RefSeq" id="WP_104002091.1">
    <property type="nucleotide sequence ID" value="NZ_FNVQ01000001.1"/>
</dbReference>